<protein>
    <submittedName>
        <fullName evidence="4">SET domain-containing protein</fullName>
    </submittedName>
</protein>
<feature type="region of interest" description="Disordered" evidence="1">
    <location>
        <begin position="63"/>
        <end position="90"/>
    </location>
</feature>
<evidence type="ECO:0000259" key="3">
    <source>
        <dbReference type="PROSITE" id="PS50280"/>
    </source>
</evidence>
<reference evidence="4" key="1">
    <citation type="journal article" date="2020" name="Stud. Mycol.">
        <title>101 Dothideomycetes genomes: a test case for predicting lifestyles and emergence of pathogens.</title>
        <authorList>
            <person name="Haridas S."/>
            <person name="Albert R."/>
            <person name="Binder M."/>
            <person name="Bloem J."/>
            <person name="Labutti K."/>
            <person name="Salamov A."/>
            <person name="Andreopoulos B."/>
            <person name="Baker S."/>
            <person name="Barry K."/>
            <person name="Bills G."/>
            <person name="Bluhm B."/>
            <person name="Cannon C."/>
            <person name="Castanera R."/>
            <person name="Culley D."/>
            <person name="Daum C."/>
            <person name="Ezra D."/>
            <person name="Gonzalez J."/>
            <person name="Henrissat B."/>
            <person name="Kuo A."/>
            <person name="Liang C."/>
            <person name="Lipzen A."/>
            <person name="Lutzoni F."/>
            <person name="Magnuson J."/>
            <person name="Mondo S."/>
            <person name="Nolan M."/>
            <person name="Ohm R."/>
            <person name="Pangilinan J."/>
            <person name="Park H.-J."/>
            <person name="Ramirez L."/>
            <person name="Alfaro M."/>
            <person name="Sun H."/>
            <person name="Tritt A."/>
            <person name="Yoshinaga Y."/>
            <person name="Zwiers L.-H."/>
            <person name="Turgeon B."/>
            <person name="Goodwin S."/>
            <person name="Spatafora J."/>
            <person name="Crous P."/>
            <person name="Grigoriev I."/>
        </authorList>
    </citation>
    <scope>NUCLEOTIDE SEQUENCE</scope>
    <source>
        <strain evidence="4">CBS 379.55</strain>
    </source>
</reference>
<evidence type="ECO:0000313" key="5">
    <source>
        <dbReference type="Proteomes" id="UP000800097"/>
    </source>
</evidence>
<dbReference type="OrthoDB" id="1028014at2759"/>
<feature type="chain" id="PRO_5025428552" evidence="2">
    <location>
        <begin position="19"/>
        <end position="484"/>
    </location>
</feature>
<dbReference type="SUPFAM" id="SSF82199">
    <property type="entry name" value="SET domain"/>
    <property type="match status" value="1"/>
</dbReference>
<feature type="signal peptide" evidence="2">
    <location>
        <begin position="1"/>
        <end position="18"/>
    </location>
</feature>
<dbReference type="Gene3D" id="1.25.40.10">
    <property type="entry name" value="Tetratricopeptide repeat domain"/>
    <property type="match status" value="1"/>
</dbReference>
<dbReference type="EMBL" id="ML986486">
    <property type="protein sequence ID" value="KAF2279762.1"/>
    <property type="molecule type" value="Genomic_DNA"/>
</dbReference>
<proteinExistence type="predicted"/>
<keyword evidence="2" id="KW-0732">Signal</keyword>
<dbReference type="SMART" id="SM00317">
    <property type="entry name" value="SET"/>
    <property type="match status" value="1"/>
</dbReference>
<keyword evidence="5" id="KW-1185">Reference proteome</keyword>
<dbReference type="CDD" id="cd20071">
    <property type="entry name" value="SET_SMYD"/>
    <property type="match status" value="1"/>
</dbReference>
<name>A0A6A6JT63_WESOR</name>
<dbReference type="RefSeq" id="XP_033657301.1">
    <property type="nucleotide sequence ID" value="XM_033793557.1"/>
</dbReference>
<dbReference type="PANTHER" id="PTHR47332">
    <property type="entry name" value="SET DOMAIN-CONTAINING PROTEIN 5"/>
    <property type="match status" value="1"/>
</dbReference>
<dbReference type="PANTHER" id="PTHR47332:SF6">
    <property type="entry name" value="SET DOMAIN-CONTAINING PROTEIN"/>
    <property type="match status" value="1"/>
</dbReference>
<dbReference type="AlphaFoldDB" id="A0A6A6JT63"/>
<dbReference type="InterPro" id="IPR011990">
    <property type="entry name" value="TPR-like_helical_dom_sf"/>
</dbReference>
<feature type="domain" description="SET" evidence="3">
    <location>
        <begin position="161"/>
        <end position="315"/>
    </location>
</feature>
<evidence type="ECO:0000313" key="4">
    <source>
        <dbReference type="EMBL" id="KAF2279762.1"/>
    </source>
</evidence>
<evidence type="ECO:0000256" key="2">
    <source>
        <dbReference type="SAM" id="SignalP"/>
    </source>
</evidence>
<evidence type="ECO:0000256" key="1">
    <source>
        <dbReference type="SAM" id="MobiDB-lite"/>
    </source>
</evidence>
<dbReference type="InterPro" id="IPR053185">
    <property type="entry name" value="SET_domain_protein"/>
</dbReference>
<dbReference type="Gene3D" id="2.170.270.10">
    <property type="entry name" value="SET domain"/>
    <property type="match status" value="1"/>
</dbReference>
<dbReference type="InterPro" id="IPR001214">
    <property type="entry name" value="SET_dom"/>
</dbReference>
<gene>
    <name evidence="4" type="ORF">EI97DRAFT_186503</name>
</gene>
<dbReference type="Proteomes" id="UP000800097">
    <property type="component" value="Unassembled WGS sequence"/>
</dbReference>
<dbReference type="Pfam" id="PF00856">
    <property type="entry name" value="SET"/>
    <property type="match status" value="1"/>
</dbReference>
<accession>A0A6A6JT63</accession>
<sequence>MIKQSLFLFIAAATLTHADTIHQNPIIAEACPLLSHAQCHISGPFNPLELEVNTSQIITPPYVSQSHVQDNPPPPPAPEEEDLKETDYSPWTTPPQCFTNANLTSPICVFTDATFASGRGISIITTAERAYALLNKPAFTHPDLLSSVNINQNQNHTHSAPPYELRNIPGRGRGLIATRTLHRGDPIFASTPILLLDAAAYDLAPNETSFLTNLAIANLPTASRVQFWKLLGHSASSSSSSSSDPNPIESRITTNAFQVSINDVEHYALLPTTSMLNHDCRPNADYFFDSATLLTHHVHATRTIYPGEEITITYISNEKPRHKRRQMLKQNWGFECKCSACAAHPALTKESDERVMQIGMLKKRLRRWEERGGDDDENEDDEDDGEVRVTPAMADTLISLYEQERLWTGIGEAYRFAAQVYAAFGREWGAVRYARLAVEFGMLARGFYDEDVLLMKGLAADPRSFWGWGREVARTEEGSEAGRG</sequence>
<dbReference type="InterPro" id="IPR046341">
    <property type="entry name" value="SET_dom_sf"/>
</dbReference>
<dbReference type="PROSITE" id="PS50280">
    <property type="entry name" value="SET"/>
    <property type="match status" value="1"/>
</dbReference>
<organism evidence="4 5">
    <name type="scientific">Westerdykella ornata</name>
    <dbReference type="NCBI Taxonomy" id="318751"/>
    <lineage>
        <taxon>Eukaryota</taxon>
        <taxon>Fungi</taxon>
        <taxon>Dikarya</taxon>
        <taxon>Ascomycota</taxon>
        <taxon>Pezizomycotina</taxon>
        <taxon>Dothideomycetes</taxon>
        <taxon>Pleosporomycetidae</taxon>
        <taxon>Pleosporales</taxon>
        <taxon>Sporormiaceae</taxon>
        <taxon>Westerdykella</taxon>
    </lineage>
</organism>
<dbReference type="GeneID" id="54546732"/>